<protein>
    <submittedName>
        <fullName evidence="2">Uncharacterized protein</fullName>
    </submittedName>
</protein>
<evidence type="ECO:0000313" key="2">
    <source>
        <dbReference type="EMBL" id="RVW09341.1"/>
    </source>
</evidence>
<evidence type="ECO:0000313" key="3">
    <source>
        <dbReference type="Proteomes" id="UP000286208"/>
    </source>
</evidence>
<dbReference type="Proteomes" id="UP000286208">
    <property type="component" value="Unassembled WGS sequence"/>
</dbReference>
<name>A0A3S3AIZ4_9NOCA</name>
<dbReference type="EMBL" id="RKLP01000005">
    <property type="protein sequence ID" value="RVW09341.1"/>
    <property type="molecule type" value="Genomic_DNA"/>
</dbReference>
<keyword evidence="3" id="KW-1185">Reference proteome</keyword>
<proteinExistence type="predicted"/>
<comment type="caution">
    <text evidence="2">The sequence shown here is derived from an EMBL/GenBank/DDBJ whole genome shotgun (WGS) entry which is preliminary data.</text>
</comment>
<evidence type="ECO:0000256" key="1">
    <source>
        <dbReference type="SAM" id="MobiDB-lite"/>
    </source>
</evidence>
<gene>
    <name evidence="2" type="ORF">EGT67_11105</name>
</gene>
<dbReference type="AlphaFoldDB" id="A0A3S3AIZ4"/>
<reference evidence="2 3" key="1">
    <citation type="submission" date="2018-11" db="EMBL/GenBank/DDBJ databases">
        <title>Rhodococcus spongicola sp. nov. and Rhodococcus xishaensis sp. nov. from marine sponges.</title>
        <authorList>
            <person name="Li L."/>
            <person name="Lin H.W."/>
        </authorList>
    </citation>
    <scope>NUCLEOTIDE SEQUENCE [LARGE SCALE GENOMIC DNA]</scope>
    <source>
        <strain evidence="2 3">CCTCC AB2014297</strain>
    </source>
</reference>
<accession>A0A3S3AIZ4</accession>
<sequence>MLNEHPATNLNGIWNTVVVPAGSGGGFAVAPDTEESARAQGTVTAAANRAANERRLAPGRTS</sequence>
<organism evidence="2 3">
    <name type="scientific">Prescottella agglutinans</name>
    <dbReference type="NCBI Taxonomy" id="1644129"/>
    <lineage>
        <taxon>Bacteria</taxon>
        <taxon>Bacillati</taxon>
        <taxon>Actinomycetota</taxon>
        <taxon>Actinomycetes</taxon>
        <taxon>Mycobacteriales</taxon>
        <taxon>Nocardiaceae</taxon>
        <taxon>Prescottella</taxon>
    </lineage>
</organism>
<feature type="region of interest" description="Disordered" evidence="1">
    <location>
        <begin position="34"/>
        <end position="62"/>
    </location>
</feature>